<dbReference type="Proteomes" id="UP001186974">
    <property type="component" value="Unassembled WGS sequence"/>
</dbReference>
<sequence length="110" mass="12917">MPIGAASLYEQAKRRLIKSIDLLDNVGDLPYDFIRPVLIKLENPNQLRTIEENCPQIAGADGEIWLSFIKRDIPSWDKKPHEPKNPVNWYKVYEKLKRDVEREQEESQAR</sequence>
<comment type="caution">
    <text evidence="1">The sequence shown here is derived from an EMBL/GenBank/DDBJ whole genome shotgun (WGS) entry which is preliminary data.</text>
</comment>
<accession>A0ACC3DGL1</accession>
<evidence type="ECO:0000313" key="2">
    <source>
        <dbReference type="Proteomes" id="UP001186974"/>
    </source>
</evidence>
<proteinExistence type="predicted"/>
<evidence type="ECO:0000313" key="1">
    <source>
        <dbReference type="EMBL" id="KAK3070253.1"/>
    </source>
</evidence>
<name>A0ACC3DGL1_9PEZI</name>
<reference evidence="1" key="1">
    <citation type="submission" date="2024-09" db="EMBL/GenBank/DDBJ databases">
        <title>Black Yeasts Isolated from many extreme environments.</title>
        <authorList>
            <person name="Coleine C."/>
            <person name="Stajich J.E."/>
            <person name="Selbmann L."/>
        </authorList>
    </citation>
    <scope>NUCLEOTIDE SEQUENCE</scope>
    <source>
        <strain evidence="1">CCFEE 5737</strain>
    </source>
</reference>
<dbReference type="EMBL" id="JAWDJW010004990">
    <property type="protein sequence ID" value="KAK3070253.1"/>
    <property type="molecule type" value="Genomic_DNA"/>
</dbReference>
<organism evidence="1 2">
    <name type="scientific">Coniosporium uncinatum</name>
    <dbReference type="NCBI Taxonomy" id="93489"/>
    <lineage>
        <taxon>Eukaryota</taxon>
        <taxon>Fungi</taxon>
        <taxon>Dikarya</taxon>
        <taxon>Ascomycota</taxon>
        <taxon>Pezizomycotina</taxon>
        <taxon>Dothideomycetes</taxon>
        <taxon>Dothideomycetes incertae sedis</taxon>
        <taxon>Coniosporium</taxon>
    </lineage>
</organism>
<feature type="non-terminal residue" evidence="1">
    <location>
        <position position="110"/>
    </location>
</feature>
<protein>
    <submittedName>
        <fullName evidence="1">Uncharacterized protein</fullName>
    </submittedName>
</protein>
<keyword evidence="2" id="KW-1185">Reference proteome</keyword>
<gene>
    <name evidence="1" type="ORF">LTS18_015152</name>
</gene>